<evidence type="ECO:0000313" key="3">
    <source>
        <dbReference type="Proteomes" id="UP001476798"/>
    </source>
</evidence>
<comment type="caution">
    <text evidence="2">The sequence shown here is derived from an EMBL/GenBank/DDBJ whole genome shotgun (WGS) entry which is preliminary data.</text>
</comment>
<proteinExistence type="predicted"/>
<keyword evidence="1" id="KW-0472">Membrane</keyword>
<keyword evidence="1" id="KW-0812">Transmembrane</keyword>
<dbReference type="Proteomes" id="UP001476798">
    <property type="component" value="Unassembled WGS sequence"/>
</dbReference>
<name>A0ABV0NHW0_9TELE</name>
<evidence type="ECO:0000256" key="1">
    <source>
        <dbReference type="SAM" id="Phobius"/>
    </source>
</evidence>
<feature type="transmembrane region" description="Helical" evidence="1">
    <location>
        <begin position="89"/>
        <end position="112"/>
    </location>
</feature>
<sequence>MLAYLPTSLPCPPFAPSSFARLIFCLFDCMSATPGLAADAQPSMFFRESASCNTCVRLSQACLYFLMLLDDYSTAFFVIYVLVLKLSLHFFFLLLCVFSCFQCFLHMSFILLSSTFKSTYLQFSSQVRHFPAPLIIHLYRC</sequence>
<protein>
    <submittedName>
        <fullName evidence="2">Uncharacterized protein</fullName>
    </submittedName>
</protein>
<reference evidence="2 3" key="1">
    <citation type="submission" date="2021-06" db="EMBL/GenBank/DDBJ databases">
        <authorList>
            <person name="Palmer J.M."/>
        </authorList>
    </citation>
    <scope>NUCLEOTIDE SEQUENCE [LARGE SCALE GENOMIC DNA]</scope>
    <source>
        <strain evidence="2 3">GA_2019</strain>
        <tissue evidence="2">Muscle</tissue>
    </source>
</reference>
<dbReference type="EMBL" id="JAHRIO010040057">
    <property type="protein sequence ID" value="MEQ2170621.1"/>
    <property type="molecule type" value="Genomic_DNA"/>
</dbReference>
<accession>A0ABV0NHW0</accession>
<feature type="transmembrane region" description="Helical" evidence="1">
    <location>
        <begin position="61"/>
        <end position="83"/>
    </location>
</feature>
<gene>
    <name evidence="2" type="ORF">GOODEAATRI_002209</name>
</gene>
<keyword evidence="3" id="KW-1185">Reference proteome</keyword>
<organism evidence="2 3">
    <name type="scientific">Goodea atripinnis</name>
    <dbReference type="NCBI Taxonomy" id="208336"/>
    <lineage>
        <taxon>Eukaryota</taxon>
        <taxon>Metazoa</taxon>
        <taxon>Chordata</taxon>
        <taxon>Craniata</taxon>
        <taxon>Vertebrata</taxon>
        <taxon>Euteleostomi</taxon>
        <taxon>Actinopterygii</taxon>
        <taxon>Neopterygii</taxon>
        <taxon>Teleostei</taxon>
        <taxon>Neoteleostei</taxon>
        <taxon>Acanthomorphata</taxon>
        <taxon>Ovalentaria</taxon>
        <taxon>Atherinomorphae</taxon>
        <taxon>Cyprinodontiformes</taxon>
        <taxon>Goodeidae</taxon>
        <taxon>Goodea</taxon>
    </lineage>
</organism>
<evidence type="ECO:0000313" key="2">
    <source>
        <dbReference type="EMBL" id="MEQ2170621.1"/>
    </source>
</evidence>
<keyword evidence="1" id="KW-1133">Transmembrane helix</keyword>